<dbReference type="Proteomes" id="UP000028073">
    <property type="component" value="Unassembled WGS sequence"/>
</dbReference>
<name>A0A081NHJ7_9GAMM</name>
<dbReference type="RefSeq" id="WP_034834876.1">
    <property type="nucleotide sequence ID" value="NZ_JOKH01000002.1"/>
</dbReference>
<evidence type="ECO:0000313" key="1">
    <source>
        <dbReference type="EMBL" id="KEQ17920.1"/>
    </source>
</evidence>
<proteinExistence type="predicted"/>
<sequence>MPAEEFIINTYCLIDDLYKELFPNPIRTRGYKPKLSDSEVITMEIVGEWLGYHKDIEIWKYFRRHWFHFFPNIPARTKLASQGASLWSVKQKITERC</sequence>
<organism evidence="1 2">
    <name type="scientific">Endozoicomonas numazuensis</name>
    <dbReference type="NCBI Taxonomy" id="1137799"/>
    <lineage>
        <taxon>Bacteria</taxon>
        <taxon>Pseudomonadati</taxon>
        <taxon>Pseudomonadota</taxon>
        <taxon>Gammaproteobacteria</taxon>
        <taxon>Oceanospirillales</taxon>
        <taxon>Endozoicomonadaceae</taxon>
        <taxon>Endozoicomonas</taxon>
    </lineage>
</organism>
<dbReference type="EMBL" id="JOKH01000002">
    <property type="protein sequence ID" value="KEQ17920.1"/>
    <property type="molecule type" value="Genomic_DNA"/>
</dbReference>
<dbReference type="AlphaFoldDB" id="A0A081NHJ7"/>
<dbReference type="eggNOG" id="ENOG5032ZG5">
    <property type="taxonomic scope" value="Bacteria"/>
</dbReference>
<evidence type="ECO:0000313" key="2">
    <source>
        <dbReference type="Proteomes" id="UP000028073"/>
    </source>
</evidence>
<accession>A0A081NHJ7</accession>
<gene>
    <name evidence="1" type="ORF">GZ78_09830</name>
</gene>
<comment type="caution">
    <text evidence="1">The sequence shown here is derived from an EMBL/GenBank/DDBJ whole genome shotgun (WGS) entry which is preliminary data.</text>
</comment>
<reference evidence="1 2" key="1">
    <citation type="submission" date="2014-06" db="EMBL/GenBank/DDBJ databases">
        <title>Whole Genome Sequences of Three Symbiotic Endozoicomonas Bacteria.</title>
        <authorList>
            <person name="Neave M.J."/>
            <person name="Apprill A."/>
            <person name="Voolstra C.R."/>
        </authorList>
    </citation>
    <scope>NUCLEOTIDE SEQUENCE [LARGE SCALE GENOMIC DNA]</scope>
    <source>
        <strain evidence="1 2">DSM 25634</strain>
    </source>
</reference>
<dbReference type="OrthoDB" id="6199069at2"/>
<keyword evidence="2" id="KW-1185">Reference proteome</keyword>
<evidence type="ECO:0008006" key="3">
    <source>
        <dbReference type="Google" id="ProtNLM"/>
    </source>
</evidence>
<protein>
    <recommendedName>
        <fullName evidence="3">Transposase</fullName>
    </recommendedName>
</protein>